<dbReference type="InterPro" id="IPR019775">
    <property type="entry name" value="WD40_repeat_CS"/>
</dbReference>
<dbReference type="InterPro" id="IPR001680">
    <property type="entry name" value="WD40_rpt"/>
</dbReference>
<dbReference type="Gene3D" id="2.130.10.10">
    <property type="entry name" value="YVTN repeat-like/Quinoprotein amine dehydrogenase"/>
    <property type="match status" value="5"/>
</dbReference>
<protein>
    <recommendedName>
        <fullName evidence="10">WD repeat-containing protein 6</fullName>
    </recommendedName>
</protein>
<feature type="repeat" description="WD" evidence="7">
    <location>
        <begin position="1018"/>
        <end position="1033"/>
    </location>
</feature>
<evidence type="ECO:0008006" key="10">
    <source>
        <dbReference type="Google" id="ProtNLM"/>
    </source>
</evidence>
<comment type="subcellular location">
    <subcellularLocation>
        <location evidence="1">Cytoplasm</location>
    </subcellularLocation>
</comment>
<gene>
    <name evidence="8" type="ORF">C4D60_Mb04t27200</name>
</gene>
<evidence type="ECO:0000256" key="1">
    <source>
        <dbReference type="ARBA" id="ARBA00004496"/>
    </source>
</evidence>
<reference evidence="8 9" key="1">
    <citation type="journal article" date="2019" name="Nat. Plants">
        <title>Genome sequencing of Musa balbisiana reveals subgenome evolution and function divergence in polyploid bananas.</title>
        <authorList>
            <person name="Yao X."/>
        </authorList>
    </citation>
    <scope>NUCLEOTIDE SEQUENCE [LARGE SCALE GENOMIC DNA]</scope>
    <source>
        <strain evidence="9">cv. DH-PKW</strain>
        <tissue evidence="8">Leaves</tissue>
    </source>
</reference>
<accession>A0A4S8KF50</accession>
<dbReference type="PROSITE" id="PS50082">
    <property type="entry name" value="WD_REPEATS_2"/>
    <property type="match status" value="3"/>
</dbReference>
<dbReference type="PANTHER" id="PTHR14344">
    <property type="entry name" value="WD REPEAT PROTEIN"/>
    <property type="match status" value="1"/>
</dbReference>
<dbReference type="EMBL" id="PYDT01000001">
    <property type="protein sequence ID" value="THU73851.1"/>
    <property type="molecule type" value="Genomic_DNA"/>
</dbReference>
<dbReference type="STRING" id="52838.A0A4S8KF50"/>
<keyword evidence="3 7" id="KW-0853">WD repeat</keyword>
<dbReference type="InterPro" id="IPR051973">
    <property type="entry name" value="tRNA_Anticodon_Mtase-Reg"/>
</dbReference>
<keyword evidence="2" id="KW-0963">Cytoplasm</keyword>
<dbReference type="PANTHER" id="PTHR14344:SF3">
    <property type="entry name" value="WD REPEAT-CONTAINING PROTEIN 6"/>
    <property type="match status" value="1"/>
</dbReference>
<sequence>MAAGERNSWRLRTGPYLGEISALSFIPLSPRVSSFPLLLAGTGSELLVYDVESGKLINTFQVFEGVRVHGISLRSPDTKEDFFSSEADYLVAVFGERRVKLFFLRVDVGLSDRAGGELSVRLDLVQRLPGFDHWILDACFLKEDELLAMGLSDNSVALWDLTSSSVVARVTSSERCLLYSMRMWGNSLKVLRVASGTIFNEIIVWKLIPESPPSSPAILMEHPCRNTSSCAITQIDGRNYVAFHLNRLIGHEGSIFRMAWSSDGTKLMSVSDDRWWVTCRSLIFTYICLYEGSARIWISGGQGQEFDNFREFSSDLILFGHNARIWDCYMSHSVVITAGEDCTCRAWGMNGNLLMIFKEHIGRGIWRCLYDPDSSLLVSAGFDSTIKVHQLYSSSSMETREQGGLIDDLKDQREIFEICAPKLTKQLGLMDSKSEYVRCIRFTRENILFVATNNGYLYHAELSNPGNVKWTELIQISEAQIICIDILSRNFSEFSLDVEEIVAIGDGNGKVTVVSLTNGDHAPKVSLSFSWSAEMERQLLGVHWCRSLGSSYLFTSDPRGMLKLWKINKDSLQSNSQNTTIGPSAFLLAVFASSFRHRIICIDALSKEETGADGCICYFKYDKIEHKIEFLGMKQVKEISMIQSVFSSSNLEDMVLGNYAVGFTSVDFIMWDLTNETKTIKIPCGGWRRPCSFHFGAVPEHQNCFAYLKDHIIHVHRLWVVAGEKLFPKVLHMQYHGREIHSLCFISLGLLSKISKGCHSWIATGCEDGSVRLARYSPIEMGGWSESILLGEHVGGSAVRSICFIPKIYTFGSQIHNTSNGCAYHTSANSNEDQLLLLSVGSKQVLTSWVLRNSTAENRDSKYLSDPSKFQFSSVSFQWLSTHMPQKFANSRRKVAKPIKLSEEGSCSEKTSIESDQISRLMSSECRKDKHDCTFVDQIDNDWRYLAVTAFLLKHVNSRFTVCFIVVACSDATVMLRALLLPYRLWFDVALLVPTKSPILSLQHIVVTDPAQIGNAYFLISGSTDGSITFWDLTEAVGSFMHLVLDVQPQMFIDCQRRPQTGRGSQGGRRWRSLANLSSEKRSRNSEGINNVANLNDCENGFETSSTSENDQTIYPLSTKLNLASELHEIQPLHTLNSVHQFCLQVELTDQGCGHSQPTCRNHYITHQVLAFSGSALIALQIKITSSRDKRCLFHEQNLCFFPTDPAQIGNAYFLISGSTDGSITFWDLTEAVGSFMHLVLDVQPQMFIDCQRRPQTGRGSQGGRRWRSLANLSSEKRSRNSEGINNVANLNDCENGFETSSTSENDQTIYPLSTKLNLASELHEIQPLHTLNSVHQSGINCLHVSKMECRGPKSERAYCVISGGDDQSLHLLGFSLQVELTDQGCGHSQPTCRNHIYHPSGSSFLRECSDCTADKDNKLDILFQNRISSAHSSAVKGAWTDGTWAFSTGLDQRIRCWKIDDSCGIIECASVIISVPEPEALDAIICDSERNRYQIAVAGRGMQMVEFIASSVEDSSNL</sequence>
<feature type="repeat" description="WD" evidence="7">
    <location>
        <begin position="1214"/>
        <end position="1229"/>
    </location>
</feature>
<dbReference type="Pfam" id="PF00400">
    <property type="entry name" value="WD40"/>
    <property type="match status" value="2"/>
</dbReference>
<dbReference type="GO" id="GO:0005737">
    <property type="term" value="C:cytoplasm"/>
    <property type="evidence" value="ECO:0007669"/>
    <property type="project" value="UniProtKB-SubCell"/>
</dbReference>
<evidence type="ECO:0000256" key="5">
    <source>
        <dbReference type="ARBA" id="ARBA00022737"/>
    </source>
</evidence>
<keyword evidence="5" id="KW-0677">Repeat</keyword>
<feature type="repeat" description="WD" evidence="7">
    <location>
        <begin position="128"/>
        <end position="169"/>
    </location>
</feature>
<evidence type="ECO:0000256" key="7">
    <source>
        <dbReference type="PROSITE-ProRule" id="PRU00221"/>
    </source>
</evidence>
<organism evidence="8 9">
    <name type="scientific">Musa balbisiana</name>
    <name type="common">Banana</name>
    <dbReference type="NCBI Taxonomy" id="52838"/>
    <lineage>
        <taxon>Eukaryota</taxon>
        <taxon>Viridiplantae</taxon>
        <taxon>Streptophyta</taxon>
        <taxon>Embryophyta</taxon>
        <taxon>Tracheophyta</taxon>
        <taxon>Spermatophyta</taxon>
        <taxon>Magnoliopsida</taxon>
        <taxon>Liliopsida</taxon>
        <taxon>Zingiberales</taxon>
        <taxon>Musaceae</taxon>
        <taxon>Musa</taxon>
    </lineage>
</organism>
<evidence type="ECO:0000313" key="9">
    <source>
        <dbReference type="Proteomes" id="UP000317650"/>
    </source>
</evidence>
<evidence type="ECO:0000256" key="2">
    <source>
        <dbReference type="ARBA" id="ARBA00022490"/>
    </source>
</evidence>
<dbReference type="GO" id="GO:0030488">
    <property type="term" value="P:tRNA methylation"/>
    <property type="evidence" value="ECO:0007669"/>
    <property type="project" value="TreeGrafter"/>
</dbReference>
<dbReference type="PROSITE" id="PS00678">
    <property type="entry name" value="WD_REPEATS_1"/>
    <property type="match status" value="1"/>
</dbReference>
<comment type="similarity">
    <text evidence="6">Belongs to the WD repeat WDR6 family.</text>
</comment>
<keyword evidence="9" id="KW-1185">Reference proteome</keyword>
<evidence type="ECO:0000256" key="6">
    <source>
        <dbReference type="ARBA" id="ARBA00038255"/>
    </source>
</evidence>
<comment type="caution">
    <text evidence="8">The sequence shown here is derived from an EMBL/GenBank/DDBJ whole genome shotgun (WGS) entry which is preliminary data.</text>
</comment>
<evidence type="ECO:0000256" key="4">
    <source>
        <dbReference type="ARBA" id="ARBA00022694"/>
    </source>
</evidence>
<dbReference type="InterPro" id="IPR011047">
    <property type="entry name" value="Quinoprotein_ADH-like_sf"/>
</dbReference>
<dbReference type="SMART" id="SM00320">
    <property type="entry name" value="WD40"/>
    <property type="match status" value="11"/>
</dbReference>
<name>A0A4S8KF50_MUSBA</name>
<keyword evidence="4" id="KW-0819">tRNA processing</keyword>
<evidence type="ECO:0000256" key="3">
    <source>
        <dbReference type="ARBA" id="ARBA00022574"/>
    </source>
</evidence>
<dbReference type="Proteomes" id="UP000317650">
    <property type="component" value="Chromosome 4"/>
</dbReference>
<evidence type="ECO:0000313" key="8">
    <source>
        <dbReference type="EMBL" id="THU73851.1"/>
    </source>
</evidence>
<dbReference type="SUPFAM" id="SSF50998">
    <property type="entry name" value="Quinoprotein alcohol dehydrogenase-like"/>
    <property type="match status" value="2"/>
</dbReference>
<proteinExistence type="inferred from homology"/>
<dbReference type="InterPro" id="IPR015943">
    <property type="entry name" value="WD40/YVTN_repeat-like_dom_sf"/>
</dbReference>